<evidence type="ECO:0000256" key="7">
    <source>
        <dbReference type="PIRSR" id="PIRSR006487-1"/>
    </source>
</evidence>
<dbReference type="SUPFAM" id="SSF103025">
    <property type="entry name" value="Folate-binding domain"/>
    <property type="match status" value="1"/>
</dbReference>
<dbReference type="PIRSF" id="PIRSF006487">
    <property type="entry name" value="GcvT"/>
    <property type="match status" value="1"/>
</dbReference>
<evidence type="ECO:0000256" key="2">
    <source>
        <dbReference type="ARBA" id="ARBA00012616"/>
    </source>
</evidence>
<feature type="domain" description="GCVT N-terminal" evidence="9">
    <location>
        <begin position="39"/>
        <end position="272"/>
    </location>
</feature>
<dbReference type="PANTHER" id="PTHR43757:SF2">
    <property type="entry name" value="AMINOMETHYLTRANSFERASE, MITOCHONDRIAL"/>
    <property type="match status" value="1"/>
</dbReference>
<evidence type="ECO:0000256" key="8">
    <source>
        <dbReference type="RuleBase" id="RU003981"/>
    </source>
</evidence>
<reference evidence="11" key="1">
    <citation type="submission" date="2020-11" db="EMBL/GenBank/DDBJ databases">
        <authorList>
            <consortium name="DOE Joint Genome Institute"/>
            <person name="Ahrendt S."/>
            <person name="Riley R."/>
            <person name="Andreopoulos W."/>
            <person name="LaButti K."/>
            <person name="Pangilinan J."/>
            <person name="Ruiz-duenas F.J."/>
            <person name="Barrasa J.M."/>
            <person name="Sanchez-Garcia M."/>
            <person name="Camarero S."/>
            <person name="Miyauchi S."/>
            <person name="Serrano A."/>
            <person name="Linde D."/>
            <person name="Babiker R."/>
            <person name="Drula E."/>
            <person name="Ayuso-Fernandez I."/>
            <person name="Pacheco R."/>
            <person name="Padilla G."/>
            <person name="Ferreira P."/>
            <person name="Barriuso J."/>
            <person name="Kellner H."/>
            <person name="Castanera R."/>
            <person name="Alfaro M."/>
            <person name="Ramirez L."/>
            <person name="Pisabarro A.G."/>
            <person name="Kuo A."/>
            <person name="Tritt A."/>
            <person name="Lipzen A."/>
            <person name="He G."/>
            <person name="Yan M."/>
            <person name="Ng V."/>
            <person name="Cullen D."/>
            <person name="Martin F."/>
            <person name="Rosso M.-N."/>
            <person name="Henrissat B."/>
            <person name="Hibbett D."/>
            <person name="Martinez A.T."/>
            <person name="Grigoriev I.V."/>
        </authorList>
    </citation>
    <scope>NUCLEOTIDE SEQUENCE</scope>
    <source>
        <strain evidence="11">AH 44721</strain>
    </source>
</reference>
<dbReference type="NCBIfam" id="TIGR00528">
    <property type="entry name" value="gcvT"/>
    <property type="match status" value="1"/>
</dbReference>
<dbReference type="GO" id="GO:0006546">
    <property type="term" value="P:glycine catabolic process"/>
    <property type="evidence" value="ECO:0007669"/>
    <property type="project" value="InterPro"/>
</dbReference>
<dbReference type="GO" id="GO:0005739">
    <property type="term" value="C:mitochondrion"/>
    <property type="evidence" value="ECO:0007669"/>
    <property type="project" value="UniProtKB-SubCell"/>
</dbReference>
<organism evidence="11 12">
    <name type="scientific">Gymnopilus junonius</name>
    <name type="common">Spectacular rustgill mushroom</name>
    <name type="synonym">Gymnopilus spectabilis subsp. junonius</name>
    <dbReference type="NCBI Taxonomy" id="109634"/>
    <lineage>
        <taxon>Eukaryota</taxon>
        <taxon>Fungi</taxon>
        <taxon>Dikarya</taxon>
        <taxon>Basidiomycota</taxon>
        <taxon>Agaricomycotina</taxon>
        <taxon>Agaricomycetes</taxon>
        <taxon>Agaricomycetidae</taxon>
        <taxon>Agaricales</taxon>
        <taxon>Agaricineae</taxon>
        <taxon>Hymenogastraceae</taxon>
        <taxon>Gymnopilus</taxon>
    </lineage>
</organism>
<sequence>MAVLRALSVLRVGNSLFLRTGSLKQVVRGYAPLRSTDCLYDFHLANSAKMVPFAGYSMPLSYGDVGQVRFRTICLFDVAICFRGKTATEFLECLLFNPFCSVNEKGGIIDDTIVTKHAADAFYVVTNAGRREEDLAWSEQRDIGKQGPVEHEVLENWGLLALQGPEAASYLQGLTSFDLRQLTFGTSAFVPIEGFNLHVARGGYTGEDGFEISVPPSQTIEVAQLLSKPPVQLIGLGARDSLRLEAGMCLYGNDLDETTTPVEAGLSWVIGKERKENGGFIGAETVLKQLKEGPTRRRVGLIVEGAPARQGAKIYAPLGHEEQLGVVTSGIPSPSLGKNIAMGYIKSGWHKKGTEVVVEVRKQLRKAVLTPMPFHKPNYWRG</sequence>
<protein>
    <recommendedName>
        <fullName evidence="2 8">Aminomethyltransferase</fullName>
        <ecNumber evidence="2 8">2.1.2.10</ecNumber>
    </recommendedName>
    <alternativeName>
        <fullName evidence="5 8">Glycine cleavage system T protein</fullName>
    </alternativeName>
</protein>
<evidence type="ECO:0000256" key="6">
    <source>
        <dbReference type="ARBA" id="ARBA00047665"/>
    </source>
</evidence>
<evidence type="ECO:0000256" key="3">
    <source>
        <dbReference type="ARBA" id="ARBA00022576"/>
    </source>
</evidence>
<dbReference type="GO" id="GO:0005960">
    <property type="term" value="C:glycine cleavage complex"/>
    <property type="evidence" value="ECO:0007669"/>
    <property type="project" value="InterPro"/>
</dbReference>
<dbReference type="InterPro" id="IPR027266">
    <property type="entry name" value="TrmE/GcvT-like"/>
</dbReference>
<evidence type="ECO:0000259" key="9">
    <source>
        <dbReference type="Pfam" id="PF01571"/>
    </source>
</evidence>
<dbReference type="Pfam" id="PF08669">
    <property type="entry name" value="GCV_T_C"/>
    <property type="match status" value="1"/>
</dbReference>
<accession>A0A9P5NHF2</accession>
<comment type="subunit">
    <text evidence="8">The glycine cleavage system is composed of four proteins: P, T, L and H.</text>
</comment>
<dbReference type="InterPro" id="IPR028896">
    <property type="entry name" value="GcvT/YgfZ/DmdA"/>
</dbReference>
<comment type="similarity">
    <text evidence="1 8">Belongs to the GcvT family.</text>
</comment>
<dbReference type="InterPro" id="IPR013977">
    <property type="entry name" value="GcvT_C"/>
</dbReference>
<evidence type="ECO:0000256" key="1">
    <source>
        <dbReference type="ARBA" id="ARBA00008609"/>
    </source>
</evidence>
<proteinExistence type="inferred from homology"/>
<dbReference type="InterPro" id="IPR006223">
    <property type="entry name" value="GcvT"/>
</dbReference>
<keyword evidence="8" id="KW-0809">Transit peptide</keyword>
<keyword evidence="8" id="KW-0496">Mitochondrion</keyword>
<dbReference type="PANTHER" id="PTHR43757">
    <property type="entry name" value="AMINOMETHYLTRANSFERASE"/>
    <property type="match status" value="1"/>
</dbReference>
<gene>
    <name evidence="11" type="ORF">CPB84DRAFT_1788666</name>
</gene>
<evidence type="ECO:0000313" key="11">
    <source>
        <dbReference type="EMBL" id="KAF8885079.1"/>
    </source>
</evidence>
<comment type="subcellular location">
    <subcellularLocation>
        <location evidence="8">Mitochondrion</location>
    </subcellularLocation>
</comment>
<evidence type="ECO:0000256" key="5">
    <source>
        <dbReference type="ARBA" id="ARBA00031395"/>
    </source>
</evidence>
<evidence type="ECO:0000313" key="12">
    <source>
        <dbReference type="Proteomes" id="UP000724874"/>
    </source>
</evidence>
<evidence type="ECO:0000259" key="10">
    <source>
        <dbReference type="Pfam" id="PF08669"/>
    </source>
</evidence>
<comment type="caution">
    <text evidence="11">The sequence shown here is derived from an EMBL/GenBank/DDBJ whole genome shotgun (WGS) entry which is preliminary data.</text>
</comment>
<dbReference type="InterPro" id="IPR029043">
    <property type="entry name" value="GcvT/YgfZ_C"/>
</dbReference>
<dbReference type="FunFam" id="4.10.1250.10:FF:000002">
    <property type="entry name" value="Aminomethyltransferase"/>
    <property type="match status" value="1"/>
</dbReference>
<feature type="domain" description="Aminomethyltransferase C-terminal" evidence="10">
    <location>
        <begin position="296"/>
        <end position="376"/>
    </location>
</feature>
<dbReference type="AlphaFoldDB" id="A0A9P5NHF2"/>
<name>A0A9P5NHF2_GYMJU</name>
<dbReference type="EC" id="2.1.2.10" evidence="2 8"/>
<dbReference type="Pfam" id="PF01571">
    <property type="entry name" value="GCV_T"/>
    <property type="match status" value="1"/>
</dbReference>
<feature type="binding site" evidence="7">
    <location>
        <position position="211"/>
    </location>
    <ligand>
        <name>substrate</name>
    </ligand>
</feature>
<comment type="catalytic activity">
    <reaction evidence="6 8">
        <text>N(6)-[(R)-S(8)-aminomethyldihydrolipoyl]-L-lysyl-[protein] + (6S)-5,6,7,8-tetrahydrofolate = N(6)-[(R)-dihydrolipoyl]-L-lysyl-[protein] + (6R)-5,10-methylene-5,6,7,8-tetrahydrofolate + NH4(+)</text>
        <dbReference type="Rhea" id="RHEA:16945"/>
        <dbReference type="Rhea" id="RHEA-COMP:10475"/>
        <dbReference type="Rhea" id="RHEA-COMP:10492"/>
        <dbReference type="ChEBI" id="CHEBI:15636"/>
        <dbReference type="ChEBI" id="CHEBI:28938"/>
        <dbReference type="ChEBI" id="CHEBI:57453"/>
        <dbReference type="ChEBI" id="CHEBI:83100"/>
        <dbReference type="ChEBI" id="CHEBI:83143"/>
        <dbReference type="EC" id="2.1.2.10"/>
    </reaction>
</comment>
<keyword evidence="3 8" id="KW-0032">Aminotransferase</keyword>
<dbReference type="GO" id="GO:0008483">
    <property type="term" value="F:transaminase activity"/>
    <property type="evidence" value="ECO:0007669"/>
    <property type="project" value="UniProtKB-KW"/>
</dbReference>
<dbReference type="Gene3D" id="3.30.70.1400">
    <property type="entry name" value="Aminomethyltransferase beta-barrel domains"/>
    <property type="match status" value="1"/>
</dbReference>
<dbReference type="OrthoDB" id="10263536at2759"/>
<dbReference type="SUPFAM" id="SSF101790">
    <property type="entry name" value="Aminomethyltransferase beta-barrel domain"/>
    <property type="match status" value="1"/>
</dbReference>
<dbReference type="Proteomes" id="UP000724874">
    <property type="component" value="Unassembled WGS sequence"/>
</dbReference>
<comment type="function">
    <text evidence="8">The glycine cleavage system catalyzes the degradation of glycine.</text>
</comment>
<dbReference type="Gene3D" id="3.30.1360.120">
    <property type="entry name" value="Probable tRNA modification gtpase trme, domain 1"/>
    <property type="match status" value="1"/>
</dbReference>
<dbReference type="EMBL" id="JADNYJ010000104">
    <property type="protein sequence ID" value="KAF8885079.1"/>
    <property type="molecule type" value="Genomic_DNA"/>
</dbReference>
<dbReference type="Gene3D" id="2.40.30.110">
    <property type="entry name" value="Aminomethyltransferase beta-barrel domains"/>
    <property type="match status" value="1"/>
</dbReference>
<dbReference type="InterPro" id="IPR006222">
    <property type="entry name" value="GCVT_N"/>
</dbReference>
<dbReference type="Gene3D" id="4.10.1250.10">
    <property type="entry name" value="Aminomethyltransferase fragment"/>
    <property type="match status" value="1"/>
</dbReference>
<dbReference type="GO" id="GO:0004047">
    <property type="term" value="F:aminomethyltransferase activity"/>
    <property type="evidence" value="ECO:0007669"/>
    <property type="project" value="UniProtKB-EC"/>
</dbReference>
<keyword evidence="12" id="KW-1185">Reference proteome</keyword>
<keyword evidence="4 8" id="KW-0808">Transferase</keyword>
<evidence type="ECO:0000256" key="4">
    <source>
        <dbReference type="ARBA" id="ARBA00022679"/>
    </source>
</evidence>
<dbReference type="FunFam" id="2.40.30.110:FF:000002">
    <property type="entry name" value="Aminomethyltransferase"/>
    <property type="match status" value="1"/>
</dbReference>